<protein>
    <recommendedName>
        <fullName evidence="3">Plant heme peroxidase family profile domain-containing protein</fullName>
    </recommendedName>
</protein>
<dbReference type="AlphaFoldDB" id="A0A9D4YW02"/>
<sequence length="356" mass="38039">MVAVTSVANQSVAFKAQHGAHRPRSSRCQRLQLVCAASGEHSADAARRSVLLGLAGAAVAAPLLAAAPASAGTKLLPASSLSSLQRRGIVTELQNIAEAELKKVLVPADTGACVRLLLNDAGTYDQATRTGGADGSVVLPEELDRPENRDLKPLVEKLGRARDAIIAQQRPGQDPLSWADTIVLAAKVASEAAWRQDKIDKAATPEKGAFIADGFGCPISIRLGRTDATQASPPGLLPRRDAPLEEVQAFFFKLGAKPDQGGDGPFAKKPPFWERQQFLLWPATQDDPQAMEATMAAASPAFAKWKRTYDISRTTVTRTSYEEDFGATLALLANQGVKFSPNAYMCPIEVTLPDRY</sequence>
<keyword evidence="1" id="KW-0560">Oxidoreductase</keyword>
<dbReference type="InterPro" id="IPR002016">
    <property type="entry name" value="Haem_peroxidase"/>
</dbReference>
<reference evidence="4" key="2">
    <citation type="submission" date="2020-11" db="EMBL/GenBank/DDBJ databases">
        <authorList>
            <person name="Cecchin M."/>
            <person name="Marcolungo L."/>
            <person name="Rossato M."/>
            <person name="Girolomoni L."/>
            <person name="Cosentino E."/>
            <person name="Cuine S."/>
            <person name="Li-Beisson Y."/>
            <person name="Delledonne M."/>
            <person name="Ballottari M."/>
        </authorList>
    </citation>
    <scope>NUCLEOTIDE SEQUENCE</scope>
    <source>
        <strain evidence="4">211/11P</strain>
        <tissue evidence="4">Whole cell</tissue>
    </source>
</reference>
<dbReference type="Gene3D" id="1.20.58.1620">
    <property type="match status" value="1"/>
</dbReference>
<dbReference type="GO" id="GO:0004601">
    <property type="term" value="F:peroxidase activity"/>
    <property type="evidence" value="ECO:0007669"/>
    <property type="project" value="InterPro"/>
</dbReference>
<dbReference type="CDD" id="cd00314">
    <property type="entry name" value="plant_peroxidase_like"/>
    <property type="match status" value="1"/>
</dbReference>
<dbReference type="PANTHER" id="PTHR31356:SF34">
    <property type="entry name" value="THYLAKOID LUMENAL 29 KDA PROTEIN, CHLOROPLASTIC"/>
    <property type="match status" value="1"/>
</dbReference>
<proteinExistence type="inferred from homology"/>
<dbReference type="InterPro" id="IPR010255">
    <property type="entry name" value="Haem_peroxidase_sf"/>
</dbReference>
<accession>A0A9D4YW02</accession>
<name>A0A9D4YW02_CHLVU</name>
<evidence type="ECO:0000313" key="5">
    <source>
        <dbReference type="Proteomes" id="UP001055712"/>
    </source>
</evidence>
<organism evidence="4 5">
    <name type="scientific">Chlorella vulgaris</name>
    <name type="common">Green alga</name>
    <dbReference type="NCBI Taxonomy" id="3077"/>
    <lineage>
        <taxon>Eukaryota</taxon>
        <taxon>Viridiplantae</taxon>
        <taxon>Chlorophyta</taxon>
        <taxon>core chlorophytes</taxon>
        <taxon>Trebouxiophyceae</taxon>
        <taxon>Chlorellales</taxon>
        <taxon>Chlorellaceae</taxon>
        <taxon>Chlorella clade</taxon>
        <taxon>Chlorella</taxon>
    </lineage>
</organism>
<reference evidence="4" key="1">
    <citation type="journal article" date="2019" name="Plant J.">
        <title>Chlorella vulgaris genome assembly and annotation reveals the molecular basis for metabolic acclimation to high light conditions.</title>
        <authorList>
            <person name="Cecchin M."/>
            <person name="Marcolungo L."/>
            <person name="Rossato M."/>
            <person name="Girolomoni L."/>
            <person name="Cosentino E."/>
            <person name="Cuine S."/>
            <person name="Li-Beisson Y."/>
            <person name="Delledonne M."/>
            <person name="Ballottari M."/>
        </authorList>
    </citation>
    <scope>NUCLEOTIDE SEQUENCE</scope>
    <source>
        <strain evidence="4">211/11P</strain>
    </source>
</reference>
<dbReference type="Gene3D" id="1.10.520.10">
    <property type="match status" value="1"/>
</dbReference>
<evidence type="ECO:0000259" key="3">
    <source>
        <dbReference type="Pfam" id="PF00141"/>
    </source>
</evidence>
<dbReference type="GO" id="GO:0020037">
    <property type="term" value="F:heme binding"/>
    <property type="evidence" value="ECO:0007669"/>
    <property type="project" value="InterPro"/>
</dbReference>
<dbReference type="GO" id="GO:0034599">
    <property type="term" value="P:cellular response to oxidative stress"/>
    <property type="evidence" value="ECO:0007669"/>
    <property type="project" value="InterPro"/>
</dbReference>
<dbReference type="PANTHER" id="PTHR31356">
    <property type="entry name" value="THYLAKOID LUMENAL 29 KDA PROTEIN, CHLOROPLASTIC-RELATED"/>
    <property type="match status" value="1"/>
</dbReference>
<evidence type="ECO:0000256" key="2">
    <source>
        <dbReference type="RuleBase" id="RU004241"/>
    </source>
</evidence>
<keyword evidence="5" id="KW-1185">Reference proteome</keyword>
<comment type="caution">
    <text evidence="4">The sequence shown here is derived from an EMBL/GenBank/DDBJ whole genome shotgun (WGS) entry which is preliminary data.</text>
</comment>
<gene>
    <name evidence="4" type="ORF">D9Q98_007568</name>
</gene>
<dbReference type="GO" id="GO:0000302">
    <property type="term" value="P:response to reactive oxygen species"/>
    <property type="evidence" value="ECO:0007669"/>
    <property type="project" value="TreeGrafter"/>
</dbReference>
<dbReference type="GO" id="GO:0042744">
    <property type="term" value="P:hydrogen peroxide catabolic process"/>
    <property type="evidence" value="ECO:0007669"/>
    <property type="project" value="TreeGrafter"/>
</dbReference>
<comment type="similarity">
    <text evidence="2">Belongs to the peroxidase family.</text>
</comment>
<dbReference type="Pfam" id="PF00141">
    <property type="entry name" value="peroxidase"/>
    <property type="match status" value="1"/>
</dbReference>
<feature type="domain" description="Plant heme peroxidase family profile" evidence="3">
    <location>
        <begin position="111"/>
        <end position="255"/>
    </location>
</feature>
<dbReference type="SUPFAM" id="SSF48113">
    <property type="entry name" value="Heme-dependent peroxidases"/>
    <property type="match status" value="1"/>
</dbReference>
<evidence type="ECO:0000256" key="1">
    <source>
        <dbReference type="ARBA" id="ARBA00023002"/>
    </source>
</evidence>
<evidence type="ECO:0000313" key="4">
    <source>
        <dbReference type="EMBL" id="KAI3428745.1"/>
    </source>
</evidence>
<dbReference type="InterPro" id="IPR044831">
    <property type="entry name" value="Ccp1-like"/>
</dbReference>
<dbReference type="Proteomes" id="UP001055712">
    <property type="component" value="Unassembled WGS sequence"/>
</dbReference>
<dbReference type="OrthoDB" id="2113341at2759"/>
<dbReference type="EMBL" id="SIDB01000009">
    <property type="protein sequence ID" value="KAI3428745.1"/>
    <property type="molecule type" value="Genomic_DNA"/>
</dbReference>